<evidence type="ECO:0008006" key="4">
    <source>
        <dbReference type="Google" id="ProtNLM"/>
    </source>
</evidence>
<organism evidence="2 3">
    <name type="scientific">Paenibacillus mendelii</name>
    <dbReference type="NCBI Taxonomy" id="206163"/>
    <lineage>
        <taxon>Bacteria</taxon>
        <taxon>Bacillati</taxon>
        <taxon>Bacillota</taxon>
        <taxon>Bacilli</taxon>
        <taxon>Bacillales</taxon>
        <taxon>Paenibacillaceae</taxon>
        <taxon>Paenibacillus</taxon>
    </lineage>
</organism>
<comment type="caution">
    <text evidence="2">The sequence shown here is derived from an EMBL/GenBank/DDBJ whole genome shotgun (WGS) entry which is preliminary data.</text>
</comment>
<proteinExistence type="predicted"/>
<keyword evidence="3" id="KW-1185">Reference proteome</keyword>
<dbReference type="EMBL" id="JBHLVF010000013">
    <property type="protein sequence ID" value="MFC0391964.1"/>
    <property type="molecule type" value="Genomic_DNA"/>
</dbReference>
<feature type="chain" id="PRO_5046555428" description="Copper amine oxidase-like N-terminal domain-containing protein" evidence="1">
    <location>
        <begin position="28"/>
        <end position="413"/>
    </location>
</feature>
<gene>
    <name evidence="2" type="ORF">ACFFJ8_11385</name>
</gene>
<dbReference type="Proteomes" id="UP001589818">
    <property type="component" value="Unassembled WGS sequence"/>
</dbReference>
<sequence>MKKIAISALLSGAIAAASLTGAFAASASDPSTTATQAAAQDLSIVRGGFTDPITGMQFFTWYPDEVSFESAVTVVKNKEGKWFKLNSQFGGPSPNNYNMGDGIRDPEYGINVKDMPDWYSFFGDPRYYLQLQDQIVFHGLSFYWSPDRKYGYTLVSSAEDGGWGGKSLLTKNRETGEIREMLFTSTKYPKLYWLDSSRLLLGVFNPKERKNEILLLDAADGSVKHFGYGTLKGFDPVKKETLFVYNEPTRTPYIMEAASGSIRKAAATELKRFEPKYMGSNYDIVDIKINPDTLEEWTPQIVTRYEQELISGDKIIPLQFAVTHKGTLYIPVKPLTSGLGLVLGEKKGTARDYNFSLQSADGRARVVLRPNNSIVLSGRLFTTRGVLSSLGFADVRIQEAKQSQETQDTNAAT</sequence>
<feature type="signal peptide" evidence="1">
    <location>
        <begin position="1"/>
        <end position="27"/>
    </location>
</feature>
<name>A0ABV6J916_9BACL</name>
<accession>A0ABV6J916</accession>
<dbReference type="RefSeq" id="WP_204820315.1">
    <property type="nucleotide sequence ID" value="NZ_JANHOF010000007.1"/>
</dbReference>
<evidence type="ECO:0000313" key="2">
    <source>
        <dbReference type="EMBL" id="MFC0391964.1"/>
    </source>
</evidence>
<evidence type="ECO:0000313" key="3">
    <source>
        <dbReference type="Proteomes" id="UP001589818"/>
    </source>
</evidence>
<reference evidence="2 3" key="1">
    <citation type="submission" date="2024-09" db="EMBL/GenBank/DDBJ databases">
        <authorList>
            <person name="Sun Q."/>
            <person name="Mori K."/>
        </authorList>
    </citation>
    <scope>NUCLEOTIDE SEQUENCE [LARGE SCALE GENOMIC DNA]</scope>
    <source>
        <strain evidence="2 3">CCM 4839</strain>
    </source>
</reference>
<protein>
    <recommendedName>
        <fullName evidence="4">Copper amine oxidase-like N-terminal domain-containing protein</fullName>
    </recommendedName>
</protein>
<keyword evidence="1" id="KW-0732">Signal</keyword>
<evidence type="ECO:0000256" key="1">
    <source>
        <dbReference type="SAM" id="SignalP"/>
    </source>
</evidence>